<evidence type="ECO:0000313" key="22">
    <source>
        <dbReference type="EMBL" id="VDD97675.1"/>
    </source>
</evidence>
<dbReference type="GO" id="GO:0005102">
    <property type="term" value="F:signaling receptor binding"/>
    <property type="evidence" value="ECO:0007669"/>
    <property type="project" value="UniProtKB-ARBA"/>
</dbReference>
<comment type="catalytic activity">
    <reaction evidence="9">
        <text>N,1-dihexadecanoyl-2-(9Z,12Z-octadecadienoyl)-sn-glycero-3-phosphoethanolamine + H2O = N,1-dihexadecanoyl-sn-glycero-3-phosphoethanolamine + (9Z,12Z)-octadecadienoate + H(+)</text>
        <dbReference type="Rhea" id="RHEA:56424"/>
        <dbReference type="ChEBI" id="CHEBI:15377"/>
        <dbReference type="ChEBI" id="CHEBI:15378"/>
        <dbReference type="ChEBI" id="CHEBI:30245"/>
        <dbReference type="ChEBI" id="CHEBI:85334"/>
        <dbReference type="ChEBI" id="CHEBI:85335"/>
    </reaction>
    <physiologicalReaction direction="left-to-right" evidence="9">
        <dbReference type="Rhea" id="RHEA:56425"/>
    </physiologicalReaction>
</comment>
<evidence type="ECO:0000256" key="18">
    <source>
        <dbReference type="PIRSR" id="PIRSR601211-3"/>
    </source>
</evidence>
<evidence type="ECO:0000256" key="1">
    <source>
        <dbReference type="ARBA" id="ARBA00004613"/>
    </source>
</evidence>
<dbReference type="PRINTS" id="PR00389">
    <property type="entry name" value="PHPHLIPASEA2"/>
</dbReference>
<keyword evidence="23" id="KW-1185">Reference proteome</keyword>
<organism evidence="24">
    <name type="scientific">Enterobius vermicularis</name>
    <name type="common">Human pinworm</name>
    <dbReference type="NCBI Taxonomy" id="51028"/>
    <lineage>
        <taxon>Eukaryota</taxon>
        <taxon>Metazoa</taxon>
        <taxon>Ecdysozoa</taxon>
        <taxon>Nematoda</taxon>
        <taxon>Chromadorea</taxon>
        <taxon>Rhabditida</taxon>
        <taxon>Spirurina</taxon>
        <taxon>Oxyuridomorpha</taxon>
        <taxon>Oxyuroidea</taxon>
        <taxon>Oxyuridae</taxon>
        <taxon>Enterobius</taxon>
    </lineage>
</organism>
<dbReference type="GO" id="GO:0016042">
    <property type="term" value="P:lipid catabolic process"/>
    <property type="evidence" value="ECO:0007669"/>
    <property type="project" value="InterPro"/>
</dbReference>
<feature type="domain" description="Phospholipase A2-like central" evidence="21">
    <location>
        <begin position="24"/>
        <end position="140"/>
    </location>
</feature>
<gene>
    <name evidence="22" type="ORF">EVEC_LOCUS12426</name>
</gene>
<reference evidence="22 23" key="2">
    <citation type="submission" date="2018-10" db="EMBL/GenBank/DDBJ databases">
        <authorList>
            <consortium name="Pathogen Informatics"/>
        </authorList>
    </citation>
    <scope>NUCLEOTIDE SEQUENCE [LARGE SCALE GENOMIC DNA]</scope>
</reference>
<comment type="similarity">
    <text evidence="19">Belongs to the phospholipase A2 family.</text>
</comment>
<feature type="chain" id="PRO_5043073201" description="Phospholipase A2" evidence="20">
    <location>
        <begin position="19"/>
        <end position="144"/>
    </location>
</feature>
<dbReference type="WBParaSite" id="EVEC_0001328101-mRNA-1">
    <property type="protein sequence ID" value="EVEC_0001328101-mRNA-1"/>
    <property type="gene ID" value="EVEC_0001328101"/>
</dbReference>
<evidence type="ECO:0000256" key="19">
    <source>
        <dbReference type="RuleBase" id="RU003654"/>
    </source>
</evidence>
<dbReference type="InterPro" id="IPR001211">
    <property type="entry name" value="PLA2"/>
</dbReference>
<feature type="binding site" evidence="17">
    <location>
        <position position="54"/>
    </location>
    <ligand>
        <name>Ca(2+)</name>
        <dbReference type="ChEBI" id="CHEBI:29108"/>
    </ligand>
</feature>
<accession>A0A0N4VQI0</accession>
<keyword evidence="8 18" id="KW-1015">Disulfide bond</keyword>
<evidence type="ECO:0000256" key="6">
    <source>
        <dbReference type="ARBA" id="ARBA00022837"/>
    </source>
</evidence>
<comment type="catalytic activity">
    <reaction evidence="15">
        <text>1-hexadecanoyl-2-(9Z,12Z-octadecadienoyl)-sn-glycero-3-phosphoethanolamine + H2O = 1-hexadecanoyl-sn-glycero-3-phosphoethanolamine + (9Z,12Z)-octadecadienoate + H(+)</text>
        <dbReference type="Rhea" id="RHEA:40815"/>
        <dbReference type="ChEBI" id="CHEBI:15377"/>
        <dbReference type="ChEBI" id="CHEBI:15378"/>
        <dbReference type="ChEBI" id="CHEBI:30245"/>
        <dbReference type="ChEBI" id="CHEBI:73004"/>
        <dbReference type="ChEBI" id="CHEBI:73008"/>
    </reaction>
    <physiologicalReaction direction="left-to-right" evidence="15">
        <dbReference type="Rhea" id="RHEA:40816"/>
    </physiologicalReaction>
</comment>
<evidence type="ECO:0000256" key="17">
    <source>
        <dbReference type="PIRSR" id="PIRSR601211-2"/>
    </source>
</evidence>
<dbReference type="GO" id="GO:0050482">
    <property type="term" value="P:arachidonate secretion"/>
    <property type="evidence" value="ECO:0007669"/>
    <property type="project" value="InterPro"/>
</dbReference>
<dbReference type="GO" id="GO:0005576">
    <property type="term" value="C:extracellular region"/>
    <property type="evidence" value="ECO:0007669"/>
    <property type="project" value="UniProtKB-SubCell"/>
</dbReference>
<dbReference type="PANTHER" id="PTHR11716">
    <property type="entry name" value="PHOSPHOLIPASE A2 FAMILY MEMBER"/>
    <property type="match status" value="1"/>
</dbReference>
<keyword evidence="3 20" id="KW-0964">Secreted</keyword>
<keyword evidence="7 20" id="KW-0443">Lipid metabolism</keyword>
<comment type="subcellular location">
    <subcellularLocation>
        <location evidence="1 20">Secreted</location>
    </subcellularLocation>
</comment>
<comment type="catalytic activity">
    <reaction evidence="13">
        <text>1-hexadecanoyl-2-(5Z,8Z,11Z,14Z-eicosatetraenoyl)-sn-glycero-3-phosphocholine + H2O = 1-hexadecanoyl-sn-glycero-3-phosphocholine + (5Z,8Z,11Z,14Z)-eicosatetraenoate + H(+)</text>
        <dbReference type="Rhea" id="RHEA:40427"/>
        <dbReference type="ChEBI" id="CHEBI:15377"/>
        <dbReference type="ChEBI" id="CHEBI:15378"/>
        <dbReference type="ChEBI" id="CHEBI:32395"/>
        <dbReference type="ChEBI" id="CHEBI:72998"/>
        <dbReference type="ChEBI" id="CHEBI:73003"/>
    </reaction>
    <physiologicalReaction direction="left-to-right" evidence="13">
        <dbReference type="Rhea" id="RHEA:40428"/>
    </physiologicalReaction>
</comment>
<keyword evidence="5 20" id="KW-0378">Hydrolase</keyword>
<comment type="catalytic activity">
    <reaction evidence="14">
        <text>1-hexadecanoyl-2-(9Z-octadecenoyl)-sn-glycero-3-phosphocholine + H2O = 1-hexadecanoyl-sn-glycero-3-phosphocholine + (9Z)-octadecenoate + H(+)</text>
        <dbReference type="Rhea" id="RHEA:38779"/>
        <dbReference type="ChEBI" id="CHEBI:15377"/>
        <dbReference type="ChEBI" id="CHEBI:15378"/>
        <dbReference type="ChEBI" id="CHEBI:30823"/>
        <dbReference type="ChEBI" id="CHEBI:72998"/>
        <dbReference type="ChEBI" id="CHEBI:73001"/>
    </reaction>
    <physiologicalReaction direction="left-to-right" evidence="14">
        <dbReference type="Rhea" id="RHEA:38780"/>
    </physiologicalReaction>
</comment>
<keyword evidence="4 17" id="KW-0479">Metal-binding</keyword>
<dbReference type="EC" id="3.1.1.4" evidence="2 20"/>
<dbReference type="GO" id="GO:0004623">
    <property type="term" value="F:phospholipase A2 activity"/>
    <property type="evidence" value="ECO:0007669"/>
    <property type="project" value="UniProtKB-EC"/>
</dbReference>
<feature type="active site" evidence="16">
    <location>
        <position position="70"/>
    </location>
</feature>
<keyword evidence="6 17" id="KW-0106">Calcium</keyword>
<comment type="catalytic activity">
    <reaction evidence="11">
        <text>N-hexadecanoyl-1,2-di-(9Z-octadecenoyl)-sn-glycero-3-phosphoethanolamine + H2O = N-hexadecanoyl-1-(9Z-octadecenoyl)-sn-glycero-3-phosphoethanolamine + (9Z)-octadecenoate + H(+)</text>
        <dbReference type="Rhea" id="RHEA:45424"/>
        <dbReference type="ChEBI" id="CHEBI:15377"/>
        <dbReference type="ChEBI" id="CHEBI:15378"/>
        <dbReference type="ChEBI" id="CHEBI:30823"/>
        <dbReference type="ChEBI" id="CHEBI:78097"/>
        <dbReference type="ChEBI" id="CHEBI:85217"/>
    </reaction>
    <physiologicalReaction direction="left-to-right" evidence="11">
        <dbReference type="Rhea" id="RHEA:45425"/>
    </physiologicalReaction>
</comment>
<dbReference type="CDD" id="cd00125">
    <property type="entry name" value="PLA2c"/>
    <property type="match status" value="1"/>
</dbReference>
<evidence type="ECO:0000256" key="11">
    <source>
        <dbReference type="ARBA" id="ARBA00048221"/>
    </source>
</evidence>
<evidence type="ECO:0000256" key="7">
    <source>
        <dbReference type="ARBA" id="ARBA00023098"/>
    </source>
</evidence>
<evidence type="ECO:0000256" key="15">
    <source>
        <dbReference type="ARBA" id="ARBA00049039"/>
    </source>
</evidence>
<dbReference type="InterPro" id="IPR016090">
    <property type="entry name" value="PLA2-like_dom"/>
</dbReference>
<evidence type="ECO:0000256" key="5">
    <source>
        <dbReference type="ARBA" id="ARBA00022801"/>
    </source>
</evidence>
<feature type="disulfide bond" evidence="18">
    <location>
        <begin position="105"/>
        <end position="117"/>
    </location>
</feature>
<reference evidence="24" key="1">
    <citation type="submission" date="2017-02" db="UniProtKB">
        <authorList>
            <consortium name="WormBaseParasite"/>
        </authorList>
    </citation>
    <scope>IDENTIFICATION</scope>
</reference>
<dbReference type="Gene3D" id="1.20.90.10">
    <property type="entry name" value="Phospholipase A2 domain"/>
    <property type="match status" value="1"/>
</dbReference>
<dbReference type="STRING" id="51028.A0A0N4VQI0"/>
<keyword evidence="20" id="KW-0732">Signal</keyword>
<sequence length="144" mass="15580">MQAVVIAVAATLVAKSSAFGQSRALWNLGSMGSCNLGYYPLVYYNGYGCWCGMGGSGTPVDEIDECCKMHDLCYDRAIGEGKCKDVAAAYFTPYDWQCVNSTVVCTSTSHPCKAAMCNCDKTVVECWKKYPQPTKLARCSSTSN</sequence>
<comment type="catalytic activity">
    <reaction evidence="10">
        <text>1-hexadecanoyl-2-(9Z-octadecenoyl)-sn-glycero-3-phospho-(1'-sn-glycerol) + H2O = 1-hexadecanoyl-sn-glycero-3-phospho-(1'-sn-glycerol) + (9Z)-octadecenoate + H(+)</text>
        <dbReference type="Rhea" id="RHEA:40919"/>
        <dbReference type="ChEBI" id="CHEBI:15377"/>
        <dbReference type="ChEBI" id="CHEBI:15378"/>
        <dbReference type="ChEBI" id="CHEBI:30823"/>
        <dbReference type="ChEBI" id="CHEBI:72841"/>
        <dbReference type="ChEBI" id="CHEBI:75158"/>
    </reaction>
    <physiologicalReaction direction="left-to-right" evidence="10">
        <dbReference type="Rhea" id="RHEA:40920"/>
    </physiologicalReaction>
</comment>
<evidence type="ECO:0000313" key="23">
    <source>
        <dbReference type="Proteomes" id="UP000274131"/>
    </source>
</evidence>
<feature type="active site" evidence="16">
    <location>
        <position position="120"/>
    </location>
</feature>
<evidence type="ECO:0000256" key="4">
    <source>
        <dbReference type="ARBA" id="ARBA00022723"/>
    </source>
</evidence>
<dbReference type="PANTHER" id="PTHR11716:SF107">
    <property type="entry name" value="PHOSPHOLIPASE A2"/>
    <property type="match status" value="1"/>
</dbReference>
<dbReference type="Proteomes" id="UP000274131">
    <property type="component" value="Unassembled WGS sequence"/>
</dbReference>
<dbReference type="PROSITE" id="PS00119">
    <property type="entry name" value="PA2_ASP"/>
    <property type="match status" value="1"/>
</dbReference>
<evidence type="ECO:0000256" key="9">
    <source>
        <dbReference type="ARBA" id="ARBA00047535"/>
    </source>
</evidence>
<evidence type="ECO:0000256" key="12">
    <source>
        <dbReference type="ARBA" id="ARBA00048227"/>
    </source>
</evidence>
<evidence type="ECO:0000256" key="20">
    <source>
        <dbReference type="RuleBase" id="RU361236"/>
    </source>
</evidence>
<evidence type="ECO:0000256" key="16">
    <source>
        <dbReference type="PIRSR" id="PIRSR601211-1"/>
    </source>
</evidence>
<evidence type="ECO:0000256" key="14">
    <source>
        <dbReference type="ARBA" id="ARBA00048699"/>
    </source>
</evidence>
<dbReference type="Pfam" id="PF00068">
    <property type="entry name" value="Phospholip_A2_1"/>
    <property type="match status" value="1"/>
</dbReference>
<dbReference type="EMBL" id="UXUI01014566">
    <property type="protein sequence ID" value="VDD97675.1"/>
    <property type="molecule type" value="Genomic_DNA"/>
</dbReference>
<dbReference type="FunFam" id="1.20.90.10:FF:000011">
    <property type="entry name" value="Phospholipase A(2)"/>
    <property type="match status" value="1"/>
</dbReference>
<feature type="disulfide bond" evidence="18">
    <location>
        <begin position="51"/>
        <end position="67"/>
    </location>
</feature>
<evidence type="ECO:0000256" key="2">
    <source>
        <dbReference type="ARBA" id="ARBA00013278"/>
    </source>
</evidence>
<feature type="disulfide bond" evidence="18">
    <location>
        <begin position="83"/>
        <end position="112"/>
    </location>
</feature>
<feature type="disulfide bond" evidence="18">
    <location>
        <begin position="66"/>
        <end position="126"/>
    </location>
</feature>
<dbReference type="PROSITE" id="PS00118">
    <property type="entry name" value="PA2_HIS"/>
    <property type="match status" value="1"/>
</dbReference>
<feature type="binding site" evidence="17">
    <location>
        <position position="71"/>
    </location>
    <ligand>
        <name>Ca(2+)</name>
        <dbReference type="ChEBI" id="CHEBI:29108"/>
    </ligand>
</feature>
<dbReference type="OrthoDB" id="5839847at2759"/>
<dbReference type="InterPro" id="IPR036444">
    <property type="entry name" value="PLipase_A2_dom_sf"/>
</dbReference>
<dbReference type="InterPro" id="IPR033112">
    <property type="entry name" value="PLA2_Asp_AS"/>
</dbReference>
<comment type="cofactor">
    <cofactor evidence="17">
        <name>Ca(2+)</name>
        <dbReference type="ChEBI" id="CHEBI:29108"/>
    </cofactor>
    <text evidence="17">Binds 1 Ca(2+) ion per subunit.</text>
</comment>
<comment type="catalytic activity">
    <reaction evidence="12">
        <text>1,2-dihexadecanoyl-sn-glycero-3-phosphocholine + H2O = 1-hexadecanoyl-sn-glycero-3-phosphocholine + hexadecanoate + H(+)</text>
        <dbReference type="Rhea" id="RHEA:41223"/>
        <dbReference type="ChEBI" id="CHEBI:7896"/>
        <dbReference type="ChEBI" id="CHEBI:15377"/>
        <dbReference type="ChEBI" id="CHEBI:15378"/>
        <dbReference type="ChEBI" id="CHEBI:72998"/>
        <dbReference type="ChEBI" id="CHEBI:72999"/>
    </reaction>
    <physiologicalReaction direction="left-to-right" evidence="12">
        <dbReference type="Rhea" id="RHEA:41224"/>
    </physiologicalReaction>
</comment>
<dbReference type="InterPro" id="IPR033113">
    <property type="entry name" value="PLA2_histidine"/>
</dbReference>
<feature type="disulfide bond" evidence="18">
    <location>
        <begin position="73"/>
        <end position="119"/>
    </location>
</feature>
<dbReference type="GO" id="GO:0005509">
    <property type="term" value="F:calcium ion binding"/>
    <property type="evidence" value="ECO:0007669"/>
    <property type="project" value="InterPro"/>
</dbReference>
<dbReference type="SMART" id="SM00085">
    <property type="entry name" value="PA2c"/>
    <property type="match status" value="1"/>
</dbReference>
<feature type="signal peptide" evidence="20">
    <location>
        <begin position="1"/>
        <end position="18"/>
    </location>
</feature>
<evidence type="ECO:0000256" key="13">
    <source>
        <dbReference type="ARBA" id="ARBA00048373"/>
    </source>
</evidence>
<protein>
    <recommendedName>
        <fullName evidence="2 20">Phospholipase A2</fullName>
        <ecNumber evidence="2 20">3.1.1.4</ecNumber>
    </recommendedName>
</protein>
<proteinExistence type="inferred from homology"/>
<evidence type="ECO:0000256" key="8">
    <source>
        <dbReference type="ARBA" id="ARBA00023157"/>
    </source>
</evidence>
<dbReference type="GO" id="GO:0006644">
    <property type="term" value="P:phospholipid metabolic process"/>
    <property type="evidence" value="ECO:0007669"/>
    <property type="project" value="InterPro"/>
</dbReference>
<feature type="binding site" evidence="17">
    <location>
        <position position="52"/>
    </location>
    <ligand>
        <name>Ca(2+)</name>
        <dbReference type="ChEBI" id="CHEBI:29108"/>
    </ligand>
</feature>
<evidence type="ECO:0000256" key="10">
    <source>
        <dbReference type="ARBA" id="ARBA00048015"/>
    </source>
</evidence>
<evidence type="ECO:0000313" key="24">
    <source>
        <dbReference type="WBParaSite" id="EVEC_0001328101-mRNA-1"/>
    </source>
</evidence>
<name>A0A0N4VQI0_ENTVE</name>
<dbReference type="SUPFAM" id="SSF48619">
    <property type="entry name" value="Phospholipase A2, PLA2"/>
    <property type="match status" value="1"/>
</dbReference>
<comment type="catalytic activity">
    <reaction evidence="20">
        <text>a 1,2-diacyl-sn-glycero-3-phosphocholine + H2O = a 1-acyl-sn-glycero-3-phosphocholine + a fatty acid + H(+)</text>
        <dbReference type="Rhea" id="RHEA:15801"/>
        <dbReference type="ChEBI" id="CHEBI:15377"/>
        <dbReference type="ChEBI" id="CHEBI:15378"/>
        <dbReference type="ChEBI" id="CHEBI:28868"/>
        <dbReference type="ChEBI" id="CHEBI:57643"/>
        <dbReference type="ChEBI" id="CHEBI:58168"/>
        <dbReference type="EC" id="3.1.1.4"/>
    </reaction>
</comment>
<evidence type="ECO:0000256" key="3">
    <source>
        <dbReference type="ARBA" id="ARBA00022525"/>
    </source>
</evidence>
<evidence type="ECO:0000259" key="21">
    <source>
        <dbReference type="SMART" id="SM00085"/>
    </source>
</evidence>
<dbReference type="AlphaFoldDB" id="A0A0N4VQI0"/>